<organism evidence="4 5">
    <name type="scientific">Shimia abyssi</name>
    <dbReference type="NCBI Taxonomy" id="1662395"/>
    <lineage>
        <taxon>Bacteria</taxon>
        <taxon>Pseudomonadati</taxon>
        <taxon>Pseudomonadota</taxon>
        <taxon>Alphaproteobacteria</taxon>
        <taxon>Rhodobacterales</taxon>
        <taxon>Roseobacteraceae</taxon>
    </lineage>
</organism>
<dbReference type="Proteomes" id="UP000240418">
    <property type="component" value="Unassembled WGS sequence"/>
</dbReference>
<evidence type="ECO:0000313" key="4">
    <source>
        <dbReference type="EMBL" id="PSL20470.1"/>
    </source>
</evidence>
<sequence length="137" mass="14387">MSSTTKTSKVRKATTSPKAASLASRSASAKSVDTAVVVSETVDVVAGPELKKPELIDLVVERSGIKKRFAKPTIEAALAVLGEALAEGRTLNLKPMGKAKVQKSKEIARGRVLSLRMRQQNAAGTESDSDPLAEAAE</sequence>
<keyword evidence="5" id="KW-1185">Reference proteome</keyword>
<dbReference type="Gene3D" id="4.10.520.10">
    <property type="entry name" value="IHF-like DNA-binding proteins"/>
    <property type="match status" value="1"/>
</dbReference>
<dbReference type="Pfam" id="PF00216">
    <property type="entry name" value="Bac_DNA_binding"/>
    <property type="match status" value="1"/>
</dbReference>
<dbReference type="AlphaFoldDB" id="A0A2P8FFH2"/>
<evidence type="ECO:0000313" key="5">
    <source>
        <dbReference type="Proteomes" id="UP000240418"/>
    </source>
</evidence>
<feature type="compositionally biased region" description="Polar residues" evidence="3">
    <location>
        <begin position="1"/>
        <end position="18"/>
    </location>
</feature>
<gene>
    <name evidence="4" type="ORF">CLV88_103112</name>
</gene>
<feature type="region of interest" description="Disordered" evidence="3">
    <location>
        <begin position="115"/>
        <end position="137"/>
    </location>
</feature>
<protein>
    <submittedName>
        <fullName evidence="4">DNA-binding protein</fullName>
    </submittedName>
</protein>
<comment type="caution">
    <text evidence="4">The sequence shown here is derived from an EMBL/GenBank/DDBJ whole genome shotgun (WGS) entry which is preliminary data.</text>
</comment>
<comment type="similarity">
    <text evidence="1">Belongs to the bacterial histone-like protein family.</text>
</comment>
<dbReference type="InterPro" id="IPR000119">
    <property type="entry name" value="Hist_DNA-bd"/>
</dbReference>
<evidence type="ECO:0000256" key="2">
    <source>
        <dbReference type="ARBA" id="ARBA00023125"/>
    </source>
</evidence>
<evidence type="ECO:0000256" key="3">
    <source>
        <dbReference type="SAM" id="MobiDB-lite"/>
    </source>
</evidence>
<feature type="compositionally biased region" description="Acidic residues" evidence="3">
    <location>
        <begin position="127"/>
        <end position="137"/>
    </location>
</feature>
<feature type="compositionally biased region" description="Polar residues" evidence="3">
    <location>
        <begin position="117"/>
        <end position="126"/>
    </location>
</feature>
<dbReference type="GO" id="GO:0003677">
    <property type="term" value="F:DNA binding"/>
    <property type="evidence" value="ECO:0007669"/>
    <property type="project" value="UniProtKB-KW"/>
</dbReference>
<accession>A0A2P8FFH2</accession>
<dbReference type="InterPro" id="IPR010992">
    <property type="entry name" value="IHF-like_DNA-bd_dom_sf"/>
</dbReference>
<keyword evidence="2 4" id="KW-0238">DNA-binding</keyword>
<reference evidence="4 5" key="1">
    <citation type="submission" date="2018-03" db="EMBL/GenBank/DDBJ databases">
        <title>Genomic Encyclopedia of Archaeal and Bacterial Type Strains, Phase II (KMG-II): from individual species to whole genera.</title>
        <authorList>
            <person name="Goeker M."/>
        </authorList>
    </citation>
    <scope>NUCLEOTIDE SEQUENCE [LARGE SCALE GENOMIC DNA]</scope>
    <source>
        <strain evidence="4 5">DSM 100673</strain>
    </source>
</reference>
<evidence type="ECO:0000256" key="1">
    <source>
        <dbReference type="ARBA" id="ARBA00010529"/>
    </source>
</evidence>
<dbReference type="GO" id="GO:0030527">
    <property type="term" value="F:structural constituent of chromatin"/>
    <property type="evidence" value="ECO:0007669"/>
    <property type="project" value="InterPro"/>
</dbReference>
<proteinExistence type="inferred from homology"/>
<feature type="region of interest" description="Disordered" evidence="3">
    <location>
        <begin position="1"/>
        <end position="27"/>
    </location>
</feature>
<dbReference type="OrthoDB" id="7873378at2"/>
<dbReference type="SUPFAM" id="SSF47729">
    <property type="entry name" value="IHF-like DNA-binding proteins"/>
    <property type="match status" value="1"/>
</dbReference>
<name>A0A2P8FFH2_9RHOB</name>
<dbReference type="EMBL" id="PYGJ01000003">
    <property type="protein sequence ID" value="PSL20470.1"/>
    <property type="molecule type" value="Genomic_DNA"/>
</dbReference>